<feature type="domain" description="HTH LytTR-type" evidence="3">
    <location>
        <begin position="140"/>
        <end position="212"/>
    </location>
</feature>
<keyword evidence="5" id="KW-1185">Reference proteome</keyword>
<dbReference type="GO" id="GO:0000156">
    <property type="term" value="F:phosphorelay response regulator activity"/>
    <property type="evidence" value="ECO:0007669"/>
    <property type="project" value="InterPro"/>
</dbReference>
<dbReference type="SUPFAM" id="SSF52172">
    <property type="entry name" value="CheY-like"/>
    <property type="match status" value="1"/>
</dbReference>
<dbReference type="Gene3D" id="2.40.50.1020">
    <property type="entry name" value="LytTr DNA-binding domain"/>
    <property type="match status" value="1"/>
</dbReference>
<dbReference type="SMART" id="SM00850">
    <property type="entry name" value="LytTR"/>
    <property type="match status" value="1"/>
</dbReference>
<dbReference type="SMART" id="SM00448">
    <property type="entry name" value="REC"/>
    <property type="match status" value="1"/>
</dbReference>
<dbReference type="InterPro" id="IPR011006">
    <property type="entry name" value="CheY-like_superfamily"/>
</dbReference>
<organism evidence="4 5">
    <name type="scientific">Mariniphaga anaerophila</name>
    <dbReference type="NCBI Taxonomy" id="1484053"/>
    <lineage>
        <taxon>Bacteria</taxon>
        <taxon>Pseudomonadati</taxon>
        <taxon>Bacteroidota</taxon>
        <taxon>Bacteroidia</taxon>
        <taxon>Marinilabiliales</taxon>
        <taxon>Prolixibacteraceae</taxon>
        <taxon>Mariniphaga</taxon>
    </lineage>
</organism>
<sequence length="244" mass="27813">MNCIIIDGNITAQNQLIELIDQIPQLNLKASCLSPGEAISVLQNQSIDLIFLDTQLAKMPGIEFARSLVNRPIIIITAQNAQYAVDAFNIDAVDYLIKPLSAERFMHAIQKANEIFWLRKFKLNNSNTEETEKDLSHSFILLKADYGIVKITIDDILFIEGLKDYIKIYTVNNSKPIIVRNSLKKFSHVLPPSQFSRIHKSFIISISHITSINKTQVYLGDNRIPIGESYKNYFLTRLQNRMVS</sequence>
<dbReference type="PANTHER" id="PTHR37299:SF1">
    <property type="entry name" value="STAGE 0 SPORULATION PROTEIN A HOMOLOG"/>
    <property type="match status" value="1"/>
</dbReference>
<reference evidence="4 5" key="1">
    <citation type="submission" date="2016-11" db="EMBL/GenBank/DDBJ databases">
        <authorList>
            <person name="Jaros S."/>
            <person name="Januszkiewicz K."/>
            <person name="Wedrychowicz H."/>
        </authorList>
    </citation>
    <scope>NUCLEOTIDE SEQUENCE [LARGE SCALE GENOMIC DNA]</scope>
    <source>
        <strain evidence="4 5">DSM 26910</strain>
    </source>
</reference>
<dbReference type="Pfam" id="PF04397">
    <property type="entry name" value="LytTR"/>
    <property type="match status" value="1"/>
</dbReference>
<protein>
    <submittedName>
        <fullName evidence="4">Two component transcriptional regulator, LytTR family</fullName>
    </submittedName>
</protein>
<evidence type="ECO:0000259" key="2">
    <source>
        <dbReference type="PROSITE" id="PS50110"/>
    </source>
</evidence>
<accession>A0A1M4TKY1</accession>
<feature type="modified residue" description="4-aspartylphosphate" evidence="1">
    <location>
        <position position="53"/>
    </location>
</feature>
<dbReference type="EMBL" id="FQUM01000001">
    <property type="protein sequence ID" value="SHE45055.1"/>
    <property type="molecule type" value="Genomic_DNA"/>
</dbReference>
<dbReference type="InterPro" id="IPR001789">
    <property type="entry name" value="Sig_transdc_resp-reg_receiver"/>
</dbReference>
<dbReference type="InterPro" id="IPR007492">
    <property type="entry name" value="LytTR_DNA-bd_dom"/>
</dbReference>
<name>A0A1M4TKY1_9BACT</name>
<keyword evidence="1" id="KW-0597">Phosphoprotein</keyword>
<dbReference type="STRING" id="1484053.SAMN05444274_101388"/>
<dbReference type="Pfam" id="PF00072">
    <property type="entry name" value="Response_reg"/>
    <property type="match status" value="1"/>
</dbReference>
<evidence type="ECO:0000313" key="4">
    <source>
        <dbReference type="EMBL" id="SHE45055.1"/>
    </source>
</evidence>
<dbReference type="Gene3D" id="3.40.50.2300">
    <property type="match status" value="1"/>
</dbReference>
<dbReference type="PROSITE" id="PS50110">
    <property type="entry name" value="RESPONSE_REGULATORY"/>
    <property type="match status" value="1"/>
</dbReference>
<dbReference type="PANTHER" id="PTHR37299">
    <property type="entry name" value="TRANSCRIPTIONAL REGULATOR-RELATED"/>
    <property type="match status" value="1"/>
</dbReference>
<dbReference type="GO" id="GO:0003677">
    <property type="term" value="F:DNA binding"/>
    <property type="evidence" value="ECO:0007669"/>
    <property type="project" value="InterPro"/>
</dbReference>
<evidence type="ECO:0000313" key="5">
    <source>
        <dbReference type="Proteomes" id="UP000184164"/>
    </source>
</evidence>
<dbReference type="InterPro" id="IPR046947">
    <property type="entry name" value="LytR-like"/>
</dbReference>
<dbReference type="Proteomes" id="UP000184164">
    <property type="component" value="Unassembled WGS sequence"/>
</dbReference>
<evidence type="ECO:0000259" key="3">
    <source>
        <dbReference type="PROSITE" id="PS50930"/>
    </source>
</evidence>
<dbReference type="AlphaFoldDB" id="A0A1M4TKY1"/>
<feature type="domain" description="Response regulatory" evidence="2">
    <location>
        <begin position="2"/>
        <end position="113"/>
    </location>
</feature>
<dbReference type="RefSeq" id="WP_072998406.1">
    <property type="nucleotide sequence ID" value="NZ_FQUM01000001.1"/>
</dbReference>
<proteinExistence type="predicted"/>
<dbReference type="OrthoDB" id="1490554at2"/>
<dbReference type="PROSITE" id="PS50930">
    <property type="entry name" value="HTH_LYTTR"/>
    <property type="match status" value="1"/>
</dbReference>
<evidence type="ECO:0000256" key="1">
    <source>
        <dbReference type="PROSITE-ProRule" id="PRU00169"/>
    </source>
</evidence>
<gene>
    <name evidence="4" type="ORF">SAMN05444274_101388</name>
</gene>